<accession>A0AAD9JY79</accession>
<organism evidence="9 10">
    <name type="scientific">Paralvinella palmiformis</name>
    <dbReference type="NCBI Taxonomy" id="53620"/>
    <lineage>
        <taxon>Eukaryota</taxon>
        <taxon>Metazoa</taxon>
        <taxon>Spiralia</taxon>
        <taxon>Lophotrochozoa</taxon>
        <taxon>Annelida</taxon>
        <taxon>Polychaeta</taxon>
        <taxon>Sedentaria</taxon>
        <taxon>Canalipalpata</taxon>
        <taxon>Terebellida</taxon>
        <taxon>Terebelliformia</taxon>
        <taxon>Alvinellidae</taxon>
        <taxon>Paralvinella</taxon>
    </lineage>
</organism>
<evidence type="ECO:0000256" key="2">
    <source>
        <dbReference type="ARBA" id="ARBA00011063"/>
    </source>
</evidence>
<evidence type="ECO:0000256" key="1">
    <source>
        <dbReference type="ARBA" id="ARBA00004496"/>
    </source>
</evidence>
<comment type="catalytic activity">
    <reaction evidence="7">
        <text>O-phospho-L-tyrosyl-[protein] + H2O = L-tyrosyl-[protein] + phosphate</text>
        <dbReference type="Rhea" id="RHEA:10684"/>
        <dbReference type="Rhea" id="RHEA-COMP:10136"/>
        <dbReference type="Rhea" id="RHEA-COMP:20101"/>
        <dbReference type="ChEBI" id="CHEBI:15377"/>
        <dbReference type="ChEBI" id="CHEBI:43474"/>
        <dbReference type="ChEBI" id="CHEBI:46858"/>
        <dbReference type="ChEBI" id="CHEBI:61978"/>
        <dbReference type="EC" id="3.1.3.48"/>
    </reaction>
</comment>
<keyword evidence="4 7" id="KW-0378">Hydrolase</keyword>
<dbReference type="EMBL" id="JAODUP010000128">
    <property type="protein sequence ID" value="KAK2160678.1"/>
    <property type="molecule type" value="Genomic_DNA"/>
</dbReference>
<dbReference type="SUPFAM" id="SSF52788">
    <property type="entry name" value="Phosphotyrosine protein phosphatases I"/>
    <property type="match status" value="1"/>
</dbReference>
<evidence type="ECO:0000259" key="8">
    <source>
        <dbReference type="SMART" id="SM00226"/>
    </source>
</evidence>
<keyword evidence="10" id="KW-1185">Reference proteome</keyword>
<dbReference type="InterPro" id="IPR036196">
    <property type="entry name" value="Ptyr_pPase_sf"/>
</dbReference>
<evidence type="ECO:0000313" key="10">
    <source>
        <dbReference type="Proteomes" id="UP001208570"/>
    </source>
</evidence>
<evidence type="ECO:0000256" key="4">
    <source>
        <dbReference type="ARBA" id="ARBA00022801"/>
    </source>
</evidence>
<dbReference type="InterPro" id="IPR002115">
    <property type="entry name" value="Tyr_Pase_low_mol_wt_mml"/>
</dbReference>
<feature type="active site" evidence="6">
    <location>
        <position position="18"/>
    </location>
</feature>
<dbReference type="PRINTS" id="PR00719">
    <property type="entry name" value="LMWPTPASE"/>
</dbReference>
<evidence type="ECO:0000256" key="7">
    <source>
        <dbReference type="RuleBase" id="RU368115"/>
    </source>
</evidence>
<dbReference type="CDD" id="cd16343">
    <property type="entry name" value="LMWPTP"/>
    <property type="match status" value="1"/>
</dbReference>
<dbReference type="AlphaFoldDB" id="A0AAD9JY79"/>
<dbReference type="PANTHER" id="PTHR11717">
    <property type="entry name" value="LOW MOLECULAR WEIGHT PROTEIN TYROSINE PHOSPHATASE"/>
    <property type="match status" value="1"/>
</dbReference>
<evidence type="ECO:0000313" key="9">
    <source>
        <dbReference type="EMBL" id="KAK2160678.1"/>
    </source>
</evidence>
<keyword evidence="3 7" id="KW-0963">Cytoplasm</keyword>
<dbReference type="InterPro" id="IPR017867">
    <property type="entry name" value="Tyr_phospatase_low_mol_wt"/>
</dbReference>
<feature type="active site" description="Nucleophile" evidence="6">
    <location>
        <position position="12"/>
    </location>
</feature>
<feature type="active site" description="Proton donor" evidence="6">
    <location>
        <position position="127"/>
    </location>
</feature>
<dbReference type="EC" id="3.1.3.48" evidence="7"/>
<dbReference type="Gene3D" id="3.40.50.2300">
    <property type="match status" value="1"/>
</dbReference>
<name>A0AAD9JY79_9ANNE</name>
<dbReference type="FunFam" id="3.40.50.2300:FF:000105">
    <property type="entry name" value="Low molecular weight phosphotyrosine protein"/>
    <property type="match status" value="1"/>
</dbReference>
<reference evidence="9" key="1">
    <citation type="journal article" date="2023" name="Mol. Biol. Evol.">
        <title>Third-Generation Sequencing Reveals the Adaptive Role of the Epigenome in Three Deep-Sea Polychaetes.</title>
        <authorList>
            <person name="Perez M."/>
            <person name="Aroh O."/>
            <person name="Sun Y."/>
            <person name="Lan Y."/>
            <person name="Juniper S.K."/>
            <person name="Young C.R."/>
            <person name="Angers B."/>
            <person name="Qian P.Y."/>
        </authorList>
    </citation>
    <scope>NUCLEOTIDE SEQUENCE</scope>
    <source>
        <strain evidence="9">P08H-3</strain>
    </source>
</reference>
<dbReference type="InterPro" id="IPR050438">
    <property type="entry name" value="LMW_PTPase"/>
</dbReference>
<keyword evidence="5 7" id="KW-0904">Protein phosphatase</keyword>
<dbReference type="PANTHER" id="PTHR11717:SF7">
    <property type="entry name" value="LOW MOLECULAR WEIGHT PHOSPHOTYROSINE PROTEIN PHOSPHATASE"/>
    <property type="match status" value="1"/>
</dbReference>
<comment type="similarity">
    <text evidence="2 7">Belongs to the low molecular weight phosphotyrosine protein phosphatase family.</text>
</comment>
<evidence type="ECO:0000256" key="3">
    <source>
        <dbReference type="ARBA" id="ARBA00022490"/>
    </source>
</evidence>
<dbReference type="Proteomes" id="UP001208570">
    <property type="component" value="Unassembled WGS sequence"/>
</dbReference>
<evidence type="ECO:0000256" key="5">
    <source>
        <dbReference type="ARBA" id="ARBA00022912"/>
    </source>
</evidence>
<gene>
    <name evidence="9" type="ORF">LSH36_128g05018</name>
</gene>
<proteinExistence type="inferred from homology"/>
<feature type="domain" description="Phosphotyrosine protein phosphatase I" evidence="8">
    <location>
        <begin position="6"/>
        <end position="154"/>
    </location>
</feature>
<sequence>MASKKKSVLFICLGNICRSPIAEAVFRHQVKEAGLEDKWYIDSAAIGTWHVGGRADSRAIKCLKTKGIETDHIVRQITKEDYTKFDIIFGMDDENIGDLKEMAPKNSTAQLKLLGEYDPEHIRIIEDPYYPGNYEDFVTVLEQCIRCCKAFLNSEL</sequence>
<dbReference type="InterPro" id="IPR023485">
    <property type="entry name" value="Ptyr_pPase"/>
</dbReference>
<comment type="catalytic activity">
    <reaction evidence="7">
        <text>a phosphate monoester + H2O = an alcohol + phosphate</text>
        <dbReference type="Rhea" id="RHEA:15017"/>
        <dbReference type="ChEBI" id="CHEBI:15377"/>
        <dbReference type="ChEBI" id="CHEBI:30879"/>
        <dbReference type="ChEBI" id="CHEBI:43474"/>
        <dbReference type="ChEBI" id="CHEBI:67140"/>
        <dbReference type="EC" id="3.1.3.2"/>
    </reaction>
</comment>
<protein>
    <recommendedName>
        <fullName evidence="7">Low molecular weight phosphotyrosine protein phosphatase</fullName>
        <shortName evidence="7">LMW-PTP</shortName>
        <shortName evidence="7">LMW-PTPase</shortName>
        <ecNumber evidence="7">3.1.3.2</ecNumber>
        <ecNumber evidence="7">3.1.3.48</ecNumber>
    </recommendedName>
    <alternativeName>
        <fullName evidence="7">Low molecular weight cytosolic acid phosphatase</fullName>
    </alternativeName>
</protein>
<dbReference type="SMART" id="SM00226">
    <property type="entry name" value="LMWPc"/>
    <property type="match status" value="1"/>
</dbReference>
<dbReference type="Pfam" id="PF01451">
    <property type="entry name" value="LMWPc"/>
    <property type="match status" value="1"/>
</dbReference>
<dbReference type="EC" id="3.1.3.2" evidence="7"/>
<dbReference type="GO" id="GO:0003993">
    <property type="term" value="F:acid phosphatase activity"/>
    <property type="evidence" value="ECO:0007669"/>
    <property type="project" value="UniProtKB-UniRule"/>
</dbReference>
<dbReference type="PRINTS" id="PR00720">
    <property type="entry name" value="MAMMALPTPASE"/>
</dbReference>
<comment type="subcellular location">
    <subcellularLocation>
        <location evidence="1 7">Cytoplasm</location>
    </subcellularLocation>
</comment>
<comment type="function">
    <text evidence="7">Acts on tyrosine phosphorylated proteins, low-MW aryl phosphates and natural and synthetic acyl phosphates.</text>
</comment>
<evidence type="ECO:0000256" key="6">
    <source>
        <dbReference type="PIRSR" id="PIRSR617867-1"/>
    </source>
</evidence>
<dbReference type="GO" id="GO:0004726">
    <property type="term" value="F:non-membrane spanning protein tyrosine phosphatase activity"/>
    <property type="evidence" value="ECO:0007669"/>
    <property type="project" value="InterPro"/>
</dbReference>
<comment type="caution">
    <text evidence="9">The sequence shown here is derived from an EMBL/GenBank/DDBJ whole genome shotgun (WGS) entry which is preliminary data.</text>
</comment>
<dbReference type="GO" id="GO:0005737">
    <property type="term" value="C:cytoplasm"/>
    <property type="evidence" value="ECO:0007669"/>
    <property type="project" value="UniProtKB-SubCell"/>
</dbReference>